<proteinExistence type="predicted"/>
<dbReference type="GeneID" id="37031768"/>
<reference evidence="2 3" key="1">
    <citation type="journal article" date="2018" name="Mol. Biol. Evol.">
        <title>Broad Genomic Sampling Reveals a Smut Pathogenic Ancestry of the Fungal Clade Ustilaginomycotina.</title>
        <authorList>
            <person name="Kijpornyongpan T."/>
            <person name="Mondo S.J."/>
            <person name="Barry K."/>
            <person name="Sandor L."/>
            <person name="Lee J."/>
            <person name="Lipzen A."/>
            <person name="Pangilinan J."/>
            <person name="LaButti K."/>
            <person name="Hainaut M."/>
            <person name="Henrissat B."/>
            <person name="Grigoriev I.V."/>
            <person name="Spatafora J.W."/>
            <person name="Aime M.C."/>
        </authorList>
    </citation>
    <scope>NUCLEOTIDE SEQUENCE [LARGE SCALE GENOMIC DNA]</scope>
    <source>
        <strain evidence="2 3">MCA 5214</strain>
    </source>
</reference>
<organism evidence="2 3">
    <name type="scientific">Jaminaea rosea</name>
    <dbReference type="NCBI Taxonomy" id="1569628"/>
    <lineage>
        <taxon>Eukaryota</taxon>
        <taxon>Fungi</taxon>
        <taxon>Dikarya</taxon>
        <taxon>Basidiomycota</taxon>
        <taxon>Ustilaginomycotina</taxon>
        <taxon>Exobasidiomycetes</taxon>
        <taxon>Microstromatales</taxon>
        <taxon>Microstromatales incertae sedis</taxon>
        <taxon>Jaminaea</taxon>
    </lineage>
</organism>
<evidence type="ECO:0000313" key="2">
    <source>
        <dbReference type="EMBL" id="PWN30293.1"/>
    </source>
</evidence>
<evidence type="ECO:0000256" key="1">
    <source>
        <dbReference type="SAM" id="SignalP"/>
    </source>
</evidence>
<sequence>MTLSCLLLSSLLALLALLSNEALPGADALSIQPRAVDPVGPGSSSDNDKDSNADSLEVLCMEDGEMCIRAGTGIWFPDAFGISGSQVQAQGSTLYMLDKTGGNGSLACGASKALFSFVGGDGPKMFDGRDQNGVKNTQLTVRCGEYCVTARFMLTRTWARFIAQGYFGSDSSQIVSLSTPALSRLRRFQADPALVRTPRRPHTASLRPTNAAKISLSTASSSTSAMTCTSLLLNLTMNPRSSLPCSEHPSLLC</sequence>
<protein>
    <submittedName>
        <fullName evidence="2">Uncharacterized protein</fullName>
    </submittedName>
</protein>
<keyword evidence="1" id="KW-0732">Signal</keyword>
<name>A0A316V286_9BASI</name>
<dbReference type="Proteomes" id="UP000245884">
    <property type="component" value="Unassembled WGS sequence"/>
</dbReference>
<dbReference type="EMBL" id="KZ819662">
    <property type="protein sequence ID" value="PWN30293.1"/>
    <property type="molecule type" value="Genomic_DNA"/>
</dbReference>
<feature type="chain" id="PRO_5016464098" evidence="1">
    <location>
        <begin position="29"/>
        <end position="253"/>
    </location>
</feature>
<feature type="signal peptide" evidence="1">
    <location>
        <begin position="1"/>
        <end position="28"/>
    </location>
</feature>
<gene>
    <name evidence="2" type="ORF">BDZ90DRAFT_9207</name>
</gene>
<evidence type="ECO:0000313" key="3">
    <source>
        <dbReference type="Proteomes" id="UP000245884"/>
    </source>
</evidence>
<accession>A0A316V286</accession>
<dbReference type="AlphaFoldDB" id="A0A316V286"/>
<dbReference type="RefSeq" id="XP_025364905.1">
    <property type="nucleotide sequence ID" value="XM_025509945.1"/>
</dbReference>
<keyword evidence="3" id="KW-1185">Reference proteome</keyword>